<accession>A0A0B4Q689</accession>
<keyword evidence="1" id="KW-0479">Metal-binding</keyword>
<dbReference type="InterPro" id="IPR036157">
    <property type="entry name" value="dUTPase-like_sf"/>
</dbReference>
<dbReference type="GO" id="GO:0046080">
    <property type="term" value="P:dUTP metabolic process"/>
    <property type="evidence" value="ECO:0007669"/>
    <property type="project" value="InterPro"/>
</dbReference>
<name>A0A0B4Q689_9GAMA</name>
<keyword evidence="4" id="KW-0546">Nucleotide metabolism</keyword>
<evidence type="ECO:0000256" key="2">
    <source>
        <dbReference type="ARBA" id="ARBA00022801"/>
    </source>
</evidence>
<dbReference type="InterPro" id="IPR034745">
    <property type="entry name" value="HSV_DUT"/>
</dbReference>
<feature type="domain" description="dUTPase-like" evidence="5">
    <location>
        <begin position="32"/>
        <end position="105"/>
    </location>
</feature>
<evidence type="ECO:0000256" key="3">
    <source>
        <dbReference type="ARBA" id="ARBA00022842"/>
    </source>
</evidence>
<dbReference type="GO" id="GO:0004170">
    <property type="term" value="F:dUTP diphosphatase activity"/>
    <property type="evidence" value="ECO:0007669"/>
    <property type="project" value="UniProtKB-EC"/>
</dbReference>
<dbReference type="Pfam" id="PF00692">
    <property type="entry name" value="dUTPase"/>
    <property type="match status" value="2"/>
</dbReference>
<dbReference type="SMR" id="A0A0B4Q689"/>
<evidence type="ECO:0000259" key="5">
    <source>
        <dbReference type="Pfam" id="PF00692"/>
    </source>
</evidence>
<evidence type="ECO:0000313" key="6">
    <source>
        <dbReference type="EMBL" id="AIU39499.1"/>
    </source>
</evidence>
<keyword evidence="2 6" id="KW-0378">Hydrolase</keyword>
<dbReference type="KEGG" id="vg:1461064"/>
<evidence type="ECO:0000256" key="1">
    <source>
        <dbReference type="ARBA" id="ARBA00022723"/>
    </source>
</evidence>
<keyword evidence="3" id="KW-0460">Magnesium</keyword>
<dbReference type="SUPFAM" id="SSF51283">
    <property type="entry name" value="dUTPase-like"/>
    <property type="match status" value="2"/>
</dbReference>
<feature type="domain" description="dUTPase-like" evidence="5">
    <location>
        <begin position="128"/>
        <end position="229"/>
    </location>
</feature>
<dbReference type="OrthoDB" id="13493at10239"/>
<sequence length="289" mass="32958">MTLRKQRQEIYYEFTSSSFEITSPPESSKITLTNLYPILVRPYVPAVIPLGIRIIYGNKGQGFILAGSSQKKVFCHTGLIDPGYRGEIKLIVLNTTKYNVTLFAGELRVSLFSFFFSTPIIYDYDLLNRPQYSDDAGYDLYLQEDLMLFPQASTTVTIDSRVPTTTKFFKPVVFGRSGLATRGVVVDVVKWTHSPLTLKIYNFTDNTLRYSAGTRICQVVFVHRRHFPSKLKHFFTYINLNSKTSFYWANVSFVDCQNDAYRSLVTLPCQEDTDRGYRGDSGFGSSGMR</sequence>
<proteinExistence type="inferred from homology"/>
<dbReference type="EMBL" id="KM924294">
    <property type="protein sequence ID" value="AIU39499.1"/>
    <property type="molecule type" value="Genomic_DNA"/>
</dbReference>
<dbReference type="HAMAP" id="MF_04031">
    <property type="entry name" value="HSV_DUT"/>
    <property type="match status" value="1"/>
</dbReference>
<dbReference type="InterPro" id="IPR029054">
    <property type="entry name" value="dUTPase-like"/>
</dbReference>
<reference evidence="6 7" key="1">
    <citation type="journal article" date="2015" name="Genome Announc.">
        <title>Genome sequences of equid herpesviruses 2 and 5.</title>
        <authorList>
            <person name="Wilkie G.S."/>
            <person name="Kerr K."/>
            <person name="Stewart J.P."/>
            <person name="Studdert M.J."/>
            <person name="Davison A.J."/>
        </authorList>
    </citation>
    <scope>NUCLEOTIDE SEQUENCE [LARGE SCALE GENOMIC DNA]</scope>
    <source>
        <strain evidence="6">G9/92</strain>
    </source>
</reference>
<protein>
    <submittedName>
        <fullName evidence="6">Deoxyuridine triphosphatase</fullName>
        <ecNumber evidence="6">3.6.1.23</ecNumber>
    </submittedName>
</protein>
<evidence type="ECO:0000256" key="4">
    <source>
        <dbReference type="ARBA" id="ARBA00023080"/>
    </source>
</evidence>
<dbReference type="Gene3D" id="2.70.40.10">
    <property type="match status" value="2"/>
</dbReference>
<gene>
    <name evidence="6" type="primary">ORF54</name>
</gene>
<dbReference type="RefSeq" id="NP_042651.1">
    <property type="nucleotide sequence ID" value="NC_001650.2"/>
</dbReference>
<evidence type="ECO:0000313" key="7">
    <source>
        <dbReference type="Proteomes" id="UP000163076"/>
    </source>
</evidence>
<dbReference type="GeneID" id="1461064"/>
<dbReference type="Proteomes" id="UP000163076">
    <property type="component" value="Segment"/>
</dbReference>
<dbReference type="GO" id="GO:0046872">
    <property type="term" value="F:metal ion binding"/>
    <property type="evidence" value="ECO:0007669"/>
    <property type="project" value="UniProtKB-KW"/>
</dbReference>
<dbReference type="EC" id="3.6.1.23" evidence="6"/>
<organism evidence="6 7">
    <name type="scientific">Equid gammaherpesvirus 2</name>
    <name type="common">Equine herpesvirus 2</name>
    <dbReference type="NCBI Taxonomy" id="12657"/>
    <lineage>
        <taxon>Viruses</taxon>
        <taxon>Duplodnaviria</taxon>
        <taxon>Heunggongvirae</taxon>
        <taxon>Peploviricota</taxon>
        <taxon>Herviviricetes</taxon>
        <taxon>Herpesvirales</taxon>
        <taxon>Orthoherpesviridae</taxon>
        <taxon>Gammaherpesvirinae</taxon>
        <taxon>Percavirus</taxon>
        <taxon>Percavirus equidgamma2</taxon>
    </lineage>
</organism>